<reference evidence="1" key="3">
    <citation type="submission" date="2025-09" db="UniProtKB">
        <authorList>
            <consortium name="Ensembl"/>
        </authorList>
    </citation>
    <scope>IDENTIFICATION</scope>
    <source>
        <strain evidence="1">Isolate ISIS603380</strain>
    </source>
</reference>
<dbReference type="AlphaFoldDB" id="G3U6B4"/>
<name>G3U6B4_LOXAF</name>
<dbReference type="GO" id="GO:0005813">
    <property type="term" value="C:centrosome"/>
    <property type="evidence" value="ECO:0007669"/>
    <property type="project" value="Ensembl"/>
</dbReference>
<sequence length="367" mass="40471">MAERGGAGGCCPWSPEGAEGAEGALQAAVDVFRKLKDLDCPFLEGLYLSEPNTIQELLCSPSKYRLEILEWMCVRVCPSLQDKFSSLKGAQAEVKIQEMVKLGHELMLCGPDDQELVKGCACAQKQLHFMDQILDAIQSLNIGYSSCSSVDQHFKDLRDKNEALLGDLFSGPYLQALLNPDCDPWPLDVQPLLDQQKDNLYSESEEGKVEDLVKQLQESAAKLQDLRAECFPQHKEGASVAGADPTTLDQKLRLVVSDFHQLIVAFLQVYDDELGECCRRPGPDLHPCGPIIQAVYQILTSCCQLLKAVIEVTDTSVSTVNTVAKHHREQSCWGSDNSMMSLGSETTQDTVLRSGQLLLSRAHRQAS</sequence>
<dbReference type="STRING" id="9785.ENSLAFP00000023372"/>
<reference evidence="1" key="2">
    <citation type="submission" date="2025-08" db="UniProtKB">
        <authorList>
            <consortium name="Ensembl"/>
        </authorList>
    </citation>
    <scope>IDENTIFICATION</scope>
    <source>
        <strain evidence="1">Isolate ISIS603380</strain>
    </source>
</reference>
<dbReference type="Ensembl" id="ENSLAFT00000031470.1">
    <property type="protein sequence ID" value="ENSLAFP00000023372.1"/>
    <property type="gene ID" value="ENSLAFG00000005743.3"/>
</dbReference>
<evidence type="ECO:0000313" key="2">
    <source>
        <dbReference type="Proteomes" id="UP000007646"/>
    </source>
</evidence>
<dbReference type="GO" id="GO:0005730">
    <property type="term" value="C:nucleolus"/>
    <property type="evidence" value="ECO:0007669"/>
    <property type="project" value="Ensembl"/>
</dbReference>
<dbReference type="GO" id="GO:0031996">
    <property type="term" value="F:thioesterase binding"/>
    <property type="evidence" value="ECO:0007669"/>
    <property type="project" value="Ensembl"/>
</dbReference>
<accession>G3U6B4</accession>
<protein>
    <submittedName>
        <fullName evidence="1">HAUS augmin like complex subunit 7</fullName>
    </submittedName>
</protein>
<gene>
    <name evidence="1" type="primary">HAUS7</name>
</gene>
<organism evidence="1 2">
    <name type="scientific">Loxodonta africana</name>
    <name type="common">African elephant</name>
    <dbReference type="NCBI Taxonomy" id="9785"/>
    <lineage>
        <taxon>Eukaryota</taxon>
        <taxon>Metazoa</taxon>
        <taxon>Chordata</taxon>
        <taxon>Craniata</taxon>
        <taxon>Vertebrata</taxon>
        <taxon>Euteleostomi</taxon>
        <taxon>Mammalia</taxon>
        <taxon>Eutheria</taxon>
        <taxon>Afrotheria</taxon>
        <taxon>Proboscidea</taxon>
        <taxon>Elephantidae</taxon>
        <taxon>Loxodonta</taxon>
    </lineage>
</organism>
<dbReference type="GO" id="GO:0051225">
    <property type="term" value="P:spindle assembly"/>
    <property type="evidence" value="ECO:0007669"/>
    <property type="project" value="Ensembl"/>
</dbReference>
<dbReference type="PANTHER" id="PTHR14352:SF2">
    <property type="entry name" value="HAUS AUGMIN-LIKE COMPLEX SUBUNIT 7"/>
    <property type="match status" value="1"/>
</dbReference>
<dbReference type="GO" id="GO:0070652">
    <property type="term" value="C:HAUS complex"/>
    <property type="evidence" value="ECO:0007669"/>
    <property type="project" value="Ensembl"/>
</dbReference>
<dbReference type="GO" id="GO:0007098">
    <property type="term" value="P:centrosome cycle"/>
    <property type="evidence" value="ECO:0007669"/>
    <property type="project" value="Ensembl"/>
</dbReference>
<reference evidence="1 2" key="1">
    <citation type="submission" date="2009-06" db="EMBL/GenBank/DDBJ databases">
        <title>The Genome Sequence of Loxodonta africana (African elephant).</title>
        <authorList>
            <person name="Di Palma F."/>
            <person name="Heiman D."/>
            <person name="Young S."/>
            <person name="Johnson J."/>
            <person name="Lander E.S."/>
            <person name="Lindblad-Toh K."/>
        </authorList>
    </citation>
    <scope>NUCLEOTIDE SEQUENCE [LARGE SCALE GENOMIC DNA]</scope>
    <source>
        <strain evidence="1 2">Isolate ISIS603380</strain>
    </source>
</reference>
<dbReference type="GO" id="GO:1990498">
    <property type="term" value="C:mitotic spindle microtubule"/>
    <property type="evidence" value="ECO:0007669"/>
    <property type="project" value="Ensembl"/>
</dbReference>
<dbReference type="GO" id="GO:0051011">
    <property type="term" value="F:microtubule minus-end binding"/>
    <property type="evidence" value="ECO:0007669"/>
    <property type="project" value="TreeGrafter"/>
</dbReference>
<keyword evidence="2" id="KW-1185">Reference proteome</keyword>
<dbReference type="eggNOG" id="ENOG502RYVK">
    <property type="taxonomic scope" value="Eukaryota"/>
</dbReference>
<evidence type="ECO:0000313" key="1">
    <source>
        <dbReference type="Ensembl" id="ENSLAFP00000023372.1"/>
    </source>
</evidence>
<dbReference type="Proteomes" id="UP000007646">
    <property type="component" value="Unassembled WGS sequence"/>
</dbReference>
<dbReference type="GO" id="GO:0036064">
    <property type="term" value="C:ciliary basal body"/>
    <property type="evidence" value="ECO:0007669"/>
    <property type="project" value="Ensembl"/>
</dbReference>
<dbReference type="InterPro" id="IPR029711">
    <property type="entry name" value="Haus7-like"/>
</dbReference>
<dbReference type="GO" id="GO:0005886">
    <property type="term" value="C:plasma membrane"/>
    <property type="evidence" value="ECO:0007669"/>
    <property type="project" value="Ensembl"/>
</dbReference>
<dbReference type="PANTHER" id="PTHR14352">
    <property type="entry name" value="HAUS AUGMIN-LIKE COMPLEX SUBUNIT 7"/>
    <property type="match status" value="1"/>
</dbReference>
<dbReference type="GeneTree" id="ENSGT00390000003937"/>
<proteinExistence type="predicted"/>
<dbReference type="InParanoid" id="G3U6B4"/>
<dbReference type="OMA" id="PESDPWP"/>
<dbReference type="FunCoup" id="G3U6B4">
    <property type="interactions" value="19"/>
</dbReference>